<dbReference type="PANTHER" id="PTHR31005:SF8">
    <property type="entry name" value="DUF4139 DOMAIN-CONTAINING PROTEIN"/>
    <property type="match status" value="1"/>
</dbReference>
<name>A0A8H4QXZ6_9AGAR</name>
<feature type="domain" description="DUF4139" evidence="1">
    <location>
        <begin position="202"/>
        <end position="538"/>
    </location>
</feature>
<evidence type="ECO:0000313" key="4">
    <source>
        <dbReference type="Proteomes" id="UP000521872"/>
    </source>
</evidence>
<dbReference type="InterPro" id="IPR025554">
    <property type="entry name" value="DUF4140"/>
</dbReference>
<dbReference type="PANTHER" id="PTHR31005">
    <property type="entry name" value="DUF4139 DOMAIN-CONTAINING PROTEIN"/>
    <property type="match status" value="1"/>
</dbReference>
<organism evidence="3 4">
    <name type="scientific">Agrocybe pediades</name>
    <dbReference type="NCBI Taxonomy" id="84607"/>
    <lineage>
        <taxon>Eukaryota</taxon>
        <taxon>Fungi</taxon>
        <taxon>Dikarya</taxon>
        <taxon>Basidiomycota</taxon>
        <taxon>Agaricomycotina</taxon>
        <taxon>Agaricomycetes</taxon>
        <taxon>Agaricomycetidae</taxon>
        <taxon>Agaricales</taxon>
        <taxon>Agaricineae</taxon>
        <taxon>Strophariaceae</taxon>
        <taxon>Agrocybe</taxon>
    </lineage>
</organism>
<dbReference type="Proteomes" id="UP000521872">
    <property type="component" value="Unassembled WGS sequence"/>
</dbReference>
<dbReference type="InterPro" id="IPR011935">
    <property type="entry name" value="CHP02231"/>
</dbReference>
<dbReference type="Pfam" id="PF13598">
    <property type="entry name" value="DUF4139"/>
    <property type="match status" value="1"/>
</dbReference>
<feature type="domain" description="DUF4140" evidence="2">
    <location>
        <begin position="17"/>
        <end position="114"/>
    </location>
</feature>
<proteinExistence type="predicted"/>
<evidence type="ECO:0000259" key="1">
    <source>
        <dbReference type="Pfam" id="PF13598"/>
    </source>
</evidence>
<dbReference type="AlphaFoldDB" id="A0A8H4QXZ6"/>
<comment type="caution">
    <text evidence="3">The sequence shown here is derived from an EMBL/GenBank/DDBJ whole genome shotgun (WGS) entry which is preliminary data.</text>
</comment>
<protein>
    <recommendedName>
        <fullName evidence="5">Protein F37C4.5</fullName>
    </recommendedName>
</protein>
<evidence type="ECO:0000313" key="3">
    <source>
        <dbReference type="EMBL" id="KAF4618894.1"/>
    </source>
</evidence>
<evidence type="ECO:0008006" key="5">
    <source>
        <dbReference type="Google" id="ProtNLM"/>
    </source>
</evidence>
<dbReference type="Pfam" id="PF13600">
    <property type="entry name" value="DUF4140"/>
    <property type="match status" value="1"/>
</dbReference>
<evidence type="ECO:0000259" key="2">
    <source>
        <dbReference type="Pfam" id="PF13600"/>
    </source>
</evidence>
<accession>A0A8H4QXZ6</accession>
<dbReference type="InterPro" id="IPR037291">
    <property type="entry name" value="DUF4139"/>
</dbReference>
<sequence length="545" mass="59952">MMFTQVFDASKHDIKCVTVSNSSKAEIVRTFSLDIKKGLNRAQIMGISGTLDTQFVRVSGVGSARVIDVACTFGEEEKKSTSDPAGVITSEAREALILKKRNLERMKALKEQQLNRIGTYAQTLTSAHVNPTQLIEFYERYDAQGSNTVSAIASLEEQIAMVERSLHEADKINEPSEKLEANNSACINIVLFTEEDDTTIDVEVAYVVKGASWKPAYELYVSTKDGKSSPSISLLYHAVVTQETGEDWNNAELTINTRSFDTAEESVPDLKQRKIYAKGIWQPFKPPVIGIGHGRNEQGPRPQVMPRGPTFTFSTSSENKPSEPSVSIFGNHAVSSTSQIQRDTAAAPGDTDFEKVERAPLITENKIVVSETPASFFFSIEGKFSIPSDGVAHQVSVAKLTPSAKVIYATTPRIDPRVFVQCEVTNDSEYPILPGPVMVVFDNRFISKTSIQKEVNKGDSFECFVGEDTLLKVTYLCSSKTIVSDGGSYAEASRTTKYTTEISVHNKHQFAIDNLVISEALPTTDDQRLKVFLRKPDGLAEAKGQ</sequence>
<dbReference type="EMBL" id="JAACJL010000017">
    <property type="protein sequence ID" value="KAF4618894.1"/>
    <property type="molecule type" value="Genomic_DNA"/>
</dbReference>
<keyword evidence="4" id="KW-1185">Reference proteome</keyword>
<reference evidence="3 4" key="1">
    <citation type="submission" date="2019-12" db="EMBL/GenBank/DDBJ databases">
        <authorList>
            <person name="Floudas D."/>
            <person name="Bentzer J."/>
            <person name="Ahren D."/>
            <person name="Johansson T."/>
            <person name="Persson P."/>
            <person name="Tunlid A."/>
        </authorList>
    </citation>
    <scope>NUCLEOTIDE SEQUENCE [LARGE SCALE GENOMIC DNA]</scope>
    <source>
        <strain evidence="3 4">CBS 102.39</strain>
    </source>
</reference>
<gene>
    <name evidence="3" type="ORF">D9613_009802</name>
</gene>